<dbReference type="Pfam" id="PF00268">
    <property type="entry name" value="Ribonuc_red_sm"/>
    <property type="match status" value="1"/>
</dbReference>
<dbReference type="PANTHER" id="PTHR23409">
    <property type="entry name" value="RIBONUCLEOSIDE-DIPHOSPHATE REDUCTASE SMALL CHAIN"/>
    <property type="match status" value="1"/>
</dbReference>
<dbReference type="InterPro" id="IPR012348">
    <property type="entry name" value="RNR-like"/>
</dbReference>
<name>A0A183IBP0_9BILA</name>
<dbReference type="AlphaFoldDB" id="A0A183IBP0"/>
<evidence type="ECO:0000313" key="3">
    <source>
        <dbReference type="Proteomes" id="UP000270296"/>
    </source>
</evidence>
<evidence type="ECO:0000256" key="1">
    <source>
        <dbReference type="ARBA" id="ARBA00009303"/>
    </source>
</evidence>
<dbReference type="Gene3D" id="1.10.620.20">
    <property type="entry name" value="Ribonucleotide Reductase, subunit A"/>
    <property type="match status" value="1"/>
</dbReference>
<dbReference type="GO" id="GO:0009263">
    <property type="term" value="P:deoxyribonucleotide biosynthetic process"/>
    <property type="evidence" value="ECO:0007669"/>
    <property type="project" value="InterPro"/>
</dbReference>
<dbReference type="WBParaSite" id="SBAD_0000106601-mRNA-1">
    <property type="protein sequence ID" value="SBAD_0000106601-mRNA-1"/>
    <property type="gene ID" value="SBAD_0000106601"/>
</dbReference>
<reference evidence="2 3" key="2">
    <citation type="submission" date="2018-11" db="EMBL/GenBank/DDBJ databases">
        <authorList>
            <consortium name="Pathogen Informatics"/>
        </authorList>
    </citation>
    <scope>NUCLEOTIDE SEQUENCE [LARGE SCALE GENOMIC DNA]</scope>
</reference>
<dbReference type="PANTHER" id="PTHR23409:SF18">
    <property type="entry name" value="RIBONUCLEOSIDE-DIPHOSPHATE REDUCTASE SUBUNIT M2"/>
    <property type="match status" value="1"/>
</dbReference>
<dbReference type="InterPro" id="IPR033909">
    <property type="entry name" value="RNR_small"/>
</dbReference>
<accession>A0A183IBP0</accession>
<dbReference type="SUPFAM" id="SSF47240">
    <property type="entry name" value="Ferritin-like"/>
    <property type="match status" value="1"/>
</dbReference>
<protein>
    <submittedName>
        <fullName evidence="4">Ribonucleoside-diphosphate reductase</fullName>
    </submittedName>
</protein>
<proteinExistence type="inferred from homology"/>
<dbReference type="GO" id="GO:0016491">
    <property type="term" value="F:oxidoreductase activity"/>
    <property type="evidence" value="ECO:0007669"/>
    <property type="project" value="InterPro"/>
</dbReference>
<evidence type="ECO:0000313" key="4">
    <source>
        <dbReference type="WBParaSite" id="SBAD_0000106601-mRNA-1"/>
    </source>
</evidence>
<dbReference type="EMBL" id="UZAM01006688">
    <property type="protein sequence ID" value="VDO92981.1"/>
    <property type="molecule type" value="Genomic_DNA"/>
</dbReference>
<comment type="similarity">
    <text evidence="1">Belongs to the ribonucleoside diphosphate reductase small chain family.</text>
</comment>
<dbReference type="InterPro" id="IPR009078">
    <property type="entry name" value="Ferritin-like_SF"/>
</dbReference>
<sequence length="300" mass="35082">MEIKANDESCKEMLLIPNPRRFEILPLQYPLIWQHYKRLESSFWTAEDIDFSKDALDFAALNADEKTFLSKILACLICASGTFNESLIKHFSEKIQSTEARCYFGFQIFLENVHYEIYSLLFNVFYPTRGDEVTKLFKEVEQMPFIQMRQQWVDKWIANEKYSYAQRLVALAPFENVFFAGCFAAILSLKKQNIMPGFVAAVEKIFLDQRRHADFACHLYSYFANRPNQTIVEQMVAEAADIEVQLLTESVPVTLIKLNPETMRQFVEYVADCLLEKLEIPKVIFKESSHTVAYYSYHTR</sequence>
<gene>
    <name evidence="2" type="ORF">SBAD_LOCUS1034</name>
</gene>
<keyword evidence="3" id="KW-1185">Reference proteome</keyword>
<dbReference type="CDD" id="cd01049">
    <property type="entry name" value="RNRR2"/>
    <property type="match status" value="1"/>
</dbReference>
<dbReference type="InterPro" id="IPR000358">
    <property type="entry name" value="RNR_small_fam"/>
</dbReference>
<organism evidence="4">
    <name type="scientific">Soboliphyme baturini</name>
    <dbReference type="NCBI Taxonomy" id="241478"/>
    <lineage>
        <taxon>Eukaryota</taxon>
        <taxon>Metazoa</taxon>
        <taxon>Ecdysozoa</taxon>
        <taxon>Nematoda</taxon>
        <taxon>Enoplea</taxon>
        <taxon>Dorylaimia</taxon>
        <taxon>Dioctophymatida</taxon>
        <taxon>Dioctophymatoidea</taxon>
        <taxon>Soboliphymatidae</taxon>
        <taxon>Soboliphyme</taxon>
    </lineage>
</organism>
<dbReference type="OrthoDB" id="10248373at2759"/>
<dbReference type="Proteomes" id="UP000270296">
    <property type="component" value="Unassembled WGS sequence"/>
</dbReference>
<reference evidence="4" key="1">
    <citation type="submission" date="2016-06" db="UniProtKB">
        <authorList>
            <consortium name="WormBaseParasite"/>
        </authorList>
    </citation>
    <scope>IDENTIFICATION</scope>
</reference>
<evidence type="ECO:0000313" key="2">
    <source>
        <dbReference type="EMBL" id="VDO92981.1"/>
    </source>
</evidence>